<proteinExistence type="predicted"/>
<evidence type="ECO:0000313" key="3">
    <source>
        <dbReference type="Proteomes" id="UP001501468"/>
    </source>
</evidence>
<dbReference type="EMBL" id="BAABDC010000001">
    <property type="protein sequence ID" value="GAA3690255.1"/>
    <property type="molecule type" value="Genomic_DNA"/>
</dbReference>
<evidence type="ECO:0008006" key="4">
    <source>
        <dbReference type="Google" id="ProtNLM"/>
    </source>
</evidence>
<sequence>MPNRPRASAGRPGPAPLPELSPARARVLMAVADREDRGTGTTIGDLAADLGGHANTSRVHVGELVSEGLLERVAVAGSARGRPAHQHRLTDRGRLVLDALRFAKPVATDELVSAMAEHLAATPDAEAHARAIGRLWATQLTREPDTDAGRTGERARPRRRRHDSLSPTDRVTALLRTAGFSPQAEASGDVALLTCPVLTSARAHPGVVCTMHEEMLRASLDDAGDAEVDVQLVPFAREGACLVHLARH</sequence>
<feature type="region of interest" description="Disordered" evidence="1">
    <location>
        <begin position="140"/>
        <end position="168"/>
    </location>
</feature>
<accession>A0ABP7CKZ3</accession>
<name>A0ABP7CKZ3_9MICO</name>
<organism evidence="2 3">
    <name type="scientific">Terrabacter ginsenosidimutans</name>
    <dbReference type="NCBI Taxonomy" id="490575"/>
    <lineage>
        <taxon>Bacteria</taxon>
        <taxon>Bacillati</taxon>
        <taxon>Actinomycetota</taxon>
        <taxon>Actinomycetes</taxon>
        <taxon>Micrococcales</taxon>
        <taxon>Intrasporangiaceae</taxon>
        <taxon>Terrabacter</taxon>
    </lineage>
</organism>
<dbReference type="RefSeq" id="WP_344940363.1">
    <property type="nucleotide sequence ID" value="NZ_BAABDC010000001.1"/>
</dbReference>
<evidence type="ECO:0000313" key="2">
    <source>
        <dbReference type="EMBL" id="GAA3690255.1"/>
    </source>
</evidence>
<comment type="caution">
    <text evidence="2">The sequence shown here is derived from an EMBL/GenBank/DDBJ whole genome shotgun (WGS) entry which is preliminary data.</text>
</comment>
<gene>
    <name evidence="2" type="ORF">GCM10022399_02420</name>
</gene>
<feature type="compositionally biased region" description="Basic and acidic residues" evidence="1">
    <location>
        <begin position="142"/>
        <end position="155"/>
    </location>
</feature>
<evidence type="ECO:0000256" key="1">
    <source>
        <dbReference type="SAM" id="MobiDB-lite"/>
    </source>
</evidence>
<dbReference type="Proteomes" id="UP001501468">
    <property type="component" value="Unassembled WGS sequence"/>
</dbReference>
<feature type="region of interest" description="Disordered" evidence="1">
    <location>
        <begin position="1"/>
        <end position="22"/>
    </location>
</feature>
<dbReference type="InterPro" id="IPR036390">
    <property type="entry name" value="WH_DNA-bd_sf"/>
</dbReference>
<dbReference type="SUPFAM" id="SSF46785">
    <property type="entry name" value="Winged helix' DNA-binding domain"/>
    <property type="match status" value="1"/>
</dbReference>
<dbReference type="InterPro" id="IPR036388">
    <property type="entry name" value="WH-like_DNA-bd_sf"/>
</dbReference>
<feature type="compositionally biased region" description="Low complexity" evidence="1">
    <location>
        <begin position="1"/>
        <end position="12"/>
    </location>
</feature>
<protein>
    <recommendedName>
        <fullName evidence="4">Transcriptional regulator</fullName>
    </recommendedName>
</protein>
<keyword evidence="3" id="KW-1185">Reference proteome</keyword>
<reference evidence="3" key="1">
    <citation type="journal article" date="2019" name="Int. J. Syst. Evol. Microbiol.">
        <title>The Global Catalogue of Microorganisms (GCM) 10K type strain sequencing project: providing services to taxonomists for standard genome sequencing and annotation.</title>
        <authorList>
            <consortium name="The Broad Institute Genomics Platform"/>
            <consortium name="The Broad Institute Genome Sequencing Center for Infectious Disease"/>
            <person name="Wu L."/>
            <person name="Ma J."/>
        </authorList>
    </citation>
    <scope>NUCLEOTIDE SEQUENCE [LARGE SCALE GENOMIC DNA]</scope>
    <source>
        <strain evidence="3">JCM 17125</strain>
    </source>
</reference>
<dbReference type="Gene3D" id="1.10.10.10">
    <property type="entry name" value="Winged helix-like DNA-binding domain superfamily/Winged helix DNA-binding domain"/>
    <property type="match status" value="1"/>
</dbReference>